<keyword evidence="1" id="KW-0472">Membrane</keyword>
<accession>A0A1L8SXS8</accession>
<keyword evidence="1" id="KW-1133">Transmembrane helix</keyword>
<feature type="transmembrane region" description="Helical" evidence="1">
    <location>
        <begin position="92"/>
        <end position="111"/>
    </location>
</feature>
<evidence type="ECO:0008006" key="4">
    <source>
        <dbReference type="Google" id="ProtNLM"/>
    </source>
</evidence>
<proteinExistence type="predicted"/>
<name>A0A1L8SXS8_9ENTE</name>
<organism evidence="2 3">
    <name type="scientific">Enterococcus devriesei</name>
    <dbReference type="NCBI Taxonomy" id="319970"/>
    <lineage>
        <taxon>Bacteria</taxon>
        <taxon>Bacillati</taxon>
        <taxon>Bacillota</taxon>
        <taxon>Bacilli</taxon>
        <taxon>Lactobacillales</taxon>
        <taxon>Enterococcaceae</taxon>
        <taxon>Enterococcus</taxon>
    </lineage>
</organism>
<dbReference type="EMBL" id="JXKM01000002">
    <property type="protein sequence ID" value="OJG36869.1"/>
    <property type="molecule type" value="Genomic_DNA"/>
</dbReference>
<dbReference type="GO" id="GO:0005886">
    <property type="term" value="C:plasma membrane"/>
    <property type="evidence" value="ECO:0007669"/>
    <property type="project" value="TreeGrafter"/>
</dbReference>
<dbReference type="PANTHER" id="PTHR34989">
    <property type="entry name" value="PROTEIN HDED"/>
    <property type="match status" value="1"/>
</dbReference>
<gene>
    <name evidence="2" type="ORF">RV00_GL001314</name>
</gene>
<sequence length="175" mass="19935">MSNFLDSIRKYGYLRSACYLILGIAILLSPRSVFNGIVYIFFFYLLIFGILQIIRGFRAKKYTGNVGYETTGGIIRVIVAFIILWFSRGIISILPMFLGFLILVFAIGQFIQSWNARKNGFPVNGQLLYSGLMILAGIFLLFNPFSSLMFLFQIFGFLLITMAVSEFINTRRLAK</sequence>
<feature type="transmembrane region" description="Helical" evidence="1">
    <location>
        <begin position="148"/>
        <end position="168"/>
    </location>
</feature>
<feature type="transmembrane region" description="Helical" evidence="1">
    <location>
        <begin position="36"/>
        <end position="54"/>
    </location>
</feature>
<keyword evidence="3" id="KW-1185">Reference proteome</keyword>
<dbReference type="PANTHER" id="PTHR34989:SF1">
    <property type="entry name" value="PROTEIN HDED"/>
    <property type="match status" value="1"/>
</dbReference>
<keyword evidence="1" id="KW-0812">Transmembrane</keyword>
<dbReference type="STRING" id="319970.RV00_GL001314"/>
<dbReference type="InterPro" id="IPR052712">
    <property type="entry name" value="Acid_resist_chaperone_HdeD"/>
</dbReference>
<comment type="caution">
    <text evidence="2">The sequence shown here is derived from an EMBL/GenBank/DDBJ whole genome shotgun (WGS) entry which is preliminary data.</text>
</comment>
<dbReference type="AlphaFoldDB" id="A0A1L8SXS8"/>
<dbReference type="OrthoDB" id="2301130at2"/>
<feature type="transmembrane region" description="Helical" evidence="1">
    <location>
        <begin position="123"/>
        <end position="142"/>
    </location>
</feature>
<reference evidence="2 3" key="1">
    <citation type="submission" date="2014-12" db="EMBL/GenBank/DDBJ databases">
        <title>Draft genome sequences of 29 type strains of Enterococci.</title>
        <authorList>
            <person name="Zhong Z."/>
            <person name="Sun Z."/>
            <person name="Liu W."/>
            <person name="Zhang W."/>
            <person name="Zhang H."/>
        </authorList>
    </citation>
    <scope>NUCLEOTIDE SEQUENCE [LARGE SCALE GENOMIC DNA]</scope>
    <source>
        <strain evidence="2 3">DSM 22802</strain>
    </source>
</reference>
<evidence type="ECO:0000256" key="1">
    <source>
        <dbReference type="SAM" id="Phobius"/>
    </source>
</evidence>
<dbReference type="Proteomes" id="UP000183700">
    <property type="component" value="Unassembled WGS sequence"/>
</dbReference>
<dbReference type="InterPro" id="IPR005325">
    <property type="entry name" value="DUF308_memb"/>
</dbReference>
<protein>
    <recommendedName>
        <fullName evidence="4">Acid-resistance membrane protein</fullName>
    </recommendedName>
</protein>
<feature type="transmembrane region" description="Helical" evidence="1">
    <location>
        <begin position="12"/>
        <end position="30"/>
    </location>
</feature>
<dbReference type="RefSeq" id="WP_071861286.1">
    <property type="nucleotide sequence ID" value="NZ_JAHLOV010000003.1"/>
</dbReference>
<feature type="transmembrane region" description="Helical" evidence="1">
    <location>
        <begin position="66"/>
        <end position="86"/>
    </location>
</feature>
<evidence type="ECO:0000313" key="3">
    <source>
        <dbReference type="Proteomes" id="UP000183700"/>
    </source>
</evidence>
<dbReference type="Pfam" id="PF03729">
    <property type="entry name" value="DUF308"/>
    <property type="match status" value="2"/>
</dbReference>
<evidence type="ECO:0000313" key="2">
    <source>
        <dbReference type="EMBL" id="OJG36869.1"/>
    </source>
</evidence>